<sequence>MKLRFSDWLDNQEIEAEAKDLFGEGVKCYKASAY</sequence>
<dbReference type="Proteomes" id="UP000029389">
    <property type="component" value="Unassembled WGS sequence"/>
</dbReference>
<reference evidence="1 2" key="1">
    <citation type="submission" date="2014-04" db="EMBL/GenBank/DDBJ databases">
        <authorList>
            <person name="Bishop-Lilly K.A."/>
            <person name="Broomall S.M."/>
            <person name="Chain P.S."/>
            <person name="Chertkov O."/>
            <person name="Coyne S.R."/>
            <person name="Daligault H.E."/>
            <person name="Davenport K.W."/>
            <person name="Erkkila T."/>
            <person name="Frey K.G."/>
            <person name="Gibbons H.S."/>
            <person name="Gu W."/>
            <person name="Jaissle J."/>
            <person name="Johnson S.L."/>
            <person name="Koroleva G.I."/>
            <person name="Ladner J.T."/>
            <person name="Lo C.-C."/>
            <person name="Minogue T.D."/>
            <person name="Munk C."/>
            <person name="Palacios G.F."/>
            <person name="Redden C.L."/>
            <person name="Rosenzweig C.N."/>
            <person name="Scholz M.B."/>
            <person name="Teshima H."/>
            <person name="Xu Y."/>
        </authorList>
    </citation>
    <scope>NUCLEOTIDE SEQUENCE [LARGE SCALE GENOMIC DNA]</scope>
    <source>
        <strain evidence="1 2">BHP</strain>
    </source>
</reference>
<name>A0A090ZBK1_9BACI</name>
<comment type="caution">
    <text evidence="1">The sequence shown here is derived from an EMBL/GenBank/DDBJ whole genome shotgun (WGS) entry which is preliminary data.</text>
</comment>
<organism evidence="1 2">
    <name type="scientific">Bacillus clarus</name>
    <dbReference type="NCBI Taxonomy" id="2338372"/>
    <lineage>
        <taxon>Bacteria</taxon>
        <taxon>Bacillati</taxon>
        <taxon>Bacillota</taxon>
        <taxon>Bacilli</taxon>
        <taxon>Bacillales</taxon>
        <taxon>Bacillaceae</taxon>
        <taxon>Bacillus</taxon>
        <taxon>Bacillus cereus group</taxon>
    </lineage>
</organism>
<protein>
    <submittedName>
        <fullName evidence="1">Uncharacterized protein</fullName>
    </submittedName>
</protein>
<dbReference type="EMBL" id="JMQC01000008">
    <property type="protein sequence ID" value="KFN01681.1"/>
    <property type="molecule type" value="Genomic_DNA"/>
</dbReference>
<evidence type="ECO:0000313" key="1">
    <source>
        <dbReference type="EMBL" id="KFN01681.1"/>
    </source>
</evidence>
<gene>
    <name evidence="1" type="ORF">DJ93_1164</name>
</gene>
<accession>A0A090ZBK1</accession>
<dbReference type="AlphaFoldDB" id="A0A090ZBK1"/>
<dbReference type="PATRIC" id="fig|1405.8.peg.1343"/>
<evidence type="ECO:0000313" key="2">
    <source>
        <dbReference type="Proteomes" id="UP000029389"/>
    </source>
</evidence>
<proteinExistence type="predicted"/>